<feature type="transmembrane region" description="Helical" evidence="1">
    <location>
        <begin position="7"/>
        <end position="32"/>
    </location>
</feature>
<keyword evidence="1" id="KW-0812">Transmembrane</keyword>
<protein>
    <recommendedName>
        <fullName evidence="4">PAP2 superfamily protein</fullName>
    </recommendedName>
</protein>
<evidence type="ECO:0000256" key="1">
    <source>
        <dbReference type="SAM" id="Phobius"/>
    </source>
</evidence>
<organism evidence="2 3">
    <name type="scientific">Myroides phaeus</name>
    <dbReference type="NCBI Taxonomy" id="702745"/>
    <lineage>
        <taxon>Bacteria</taxon>
        <taxon>Pseudomonadati</taxon>
        <taxon>Bacteroidota</taxon>
        <taxon>Flavobacteriia</taxon>
        <taxon>Flavobacteriales</taxon>
        <taxon>Flavobacteriaceae</taxon>
        <taxon>Myroides</taxon>
    </lineage>
</organism>
<feature type="transmembrane region" description="Helical" evidence="1">
    <location>
        <begin position="131"/>
        <end position="148"/>
    </location>
</feature>
<evidence type="ECO:0000313" key="2">
    <source>
        <dbReference type="EMBL" id="SDH39218.1"/>
    </source>
</evidence>
<feature type="transmembrane region" description="Helical" evidence="1">
    <location>
        <begin position="79"/>
        <end position="97"/>
    </location>
</feature>
<dbReference type="Proteomes" id="UP000243588">
    <property type="component" value="Unassembled WGS sequence"/>
</dbReference>
<gene>
    <name evidence="2" type="ORF">SAMN05421818_10372</name>
</gene>
<keyword evidence="1" id="KW-0472">Membrane</keyword>
<feature type="transmembrane region" description="Helical" evidence="1">
    <location>
        <begin position="103"/>
        <end position="124"/>
    </location>
</feature>
<dbReference type="AlphaFoldDB" id="A0A1G8C1H9"/>
<evidence type="ECO:0000313" key="3">
    <source>
        <dbReference type="Proteomes" id="UP000243588"/>
    </source>
</evidence>
<proteinExistence type="predicted"/>
<keyword evidence="1" id="KW-1133">Transmembrane helix</keyword>
<sequence length="204" mass="23691">MKKLLSLFSYIFHPIFVPFYTVLLYFSITYFYFSKLEISIILGQVLILTCLIPISIYFLLKSLGIIKSSVMVSKPSERIIPYVINIFLLITLKYYVLYNNSAYAINFYIWGLIYSYIALLIFIFFRLKCSAHIALLGSCFLFFITQLIEYQNANLIGIIALIFIIGFTATSRLYFKAHTSTEMILGFLIGVIPQIFFFSLTYNM</sequence>
<feature type="transmembrane region" description="Helical" evidence="1">
    <location>
        <begin position="38"/>
        <end position="59"/>
    </location>
</feature>
<dbReference type="STRING" id="702745.SAMN05421818_10372"/>
<feature type="transmembrane region" description="Helical" evidence="1">
    <location>
        <begin position="154"/>
        <end position="175"/>
    </location>
</feature>
<feature type="transmembrane region" description="Helical" evidence="1">
    <location>
        <begin position="184"/>
        <end position="202"/>
    </location>
</feature>
<keyword evidence="3" id="KW-1185">Reference proteome</keyword>
<dbReference type="EMBL" id="FNDQ01000003">
    <property type="protein sequence ID" value="SDH39218.1"/>
    <property type="molecule type" value="Genomic_DNA"/>
</dbReference>
<name>A0A1G8C1H9_9FLAO</name>
<evidence type="ECO:0008006" key="4">
    <source>
        <dbReference type="Google" id="ProtNLM"/>
    </source>
</evidence>
<accession>A0A1G8C1H9</accession>
<reference evidence="3" key="1">
    <citation type="submission" date="2016-10" db="EMBL/GenBank/DDBJ databases">
        <authorList>
            <person name="Varghese N."/>
            <person name="Submissions S."/>
        </authorList>
    </citation>
    <scope>NUCLEOTIDE SEQUENCE [LARGE SCALE GENOMIC DNA]</scope>
    <source>
        <strain evidence="3">DSM 23313</strain>
    </source>
</reference>